<dbReference type="AlphaFoldDB" id="A0A2G2YB04"/>
<name>A0A2G2YB04_CAPAN</name>
<accession>A0A2G2YB04</accession>
<feature type="compositionally biased region" description="Polar residues" evidence="1">
    <location>
        <begin position="19"/>
        <end position="53"/>
    </location>
</feature>
<gene>
    <name evidence="2" type="ORF">T459_31325</name>
</gene>
<proteinExistence type="predicted"/>
<dbReference type="Gramene" id="PHT66900">
    <property type="protein sequence ID" value="PHT66900"/>
    <property type="gene ID" value="T459_31325"/>
</dbReference>
<dbReference type="Proteomes" id="UP000222542">
    <property type="component" value="Unassembled WGS sequence"/>
</dbReference>
<reference evidence="2 3" key="2">
    <citation type="journal article" date="2017" name="Genome Biol.">
        <title>New reference genome sequences of hot pepper reveal the massive evolution of plant disease-resistance genes by retroduplication.</title>
        <authorList>
            <person name="Kim S."/>
            <person name="Park J."/>
            <person name="Yeom S.I."/>
            <person name="Kim Y.M."/>
            <person name="Seo E."/>
            <person name="Kim K.T."/>
            <person name="Kim M.S."/>
            <person name="Lee J.M."/>
            <person name="Cheong K."/>
            <person name="Shin H.S."/>
            <person name="Kim S.B."/>
            <person name="Han K."/>
            <person name="Lee J."/>
            <person name="Park M."/>
            <person name="Lee H.A."/>
            <person name="Lee H.Y."/>
            <person name="Lee Y."/>
            <person name="Oh S."/>
            <person name="Lee J.H."/>
            <person name="Choi E."/>
            <person name="Choi E."/>
            <person name="Lee S.E."/>
            <person name="Jeon J."/>
            <person name="Kim H."/>
            <person name="Choi G."/>
            <person name="Song H."/>
            <person name="Lee J."/>
            <person name="Lee S.C."/>
            <person name="Kwon J.K."/>
            <person name="Lee H.Y."/>
            <person name="Koo N."/>
            <person name="Hong Y."/>
            <person name="Kim R.W."/>
            <person name="Kang W.H."/>
            <person name="Huh J.H."/>
            <person name="Kang B.C."/>
            <person name="Yang T.J."/>
            <person name="Lee Y.H."/>
            <person name="Bennetzen J.L."/>
            <person name="Choi D."/>
        </authorList>
    </citation>
    <scope>NUCLEOTIDE SEQUENCE [LARGE SCALE GENOMIC DNA]</scope>
    <source>
        <strain evidence="3">cv. CM334</strain>
    </source>
</reference>
<comment type="caution">
    <text evidence="2">The sequence shown here is derived from an EMBL/GenBank/DDBJ whole genome shotgun (WGS) entry which is preliminary data.</text>
</comment>
<evidence type="ECO:0000313" key="2">
    <source>
        <dbReference type="EMBL" id="PHT66900.1"/>
    </source>
</evidence>
<protein>
    <submittedName>
        <fullName evidence="2">Uncharacterized protein</fullName>
    </submittedName>
</protein>
<keyword evidence="3" id="KW-1185">Reference proteome</keyword>
<organism evidence="2 3">
    <name type="scientific">Capsicum annuum</name>
    <name type="common">Capsicum pepper</name>
    <dbReference type="NCBI Taxonomy" id="4072"/>
    <lineage>
        <taxon>Eukaryota</taxon>
        <taxon>Viridiplantae</taxon>
        <taxon>Streptophyta</taxon>
        <taxon>Embryophyta</taxon>
        <taxon>Tracheophyta</taxon>
        <taxon>Spermatophyta</taxon>
        <taxon>Magnoliopsida</taxon>
        <taxon>eudicotyledons</taxon>
        <taxon>Gunneridae</taxon>
        <taxon>Pentapetalae</taxon>
        <taxon>asterids</taxon>
        <taxon>lamiids</taxon>
        <taxon>Solanales</taxon>
        <taxon>Solanaceae</taxon>
        <taxon>Solanoideae</taxon>
        <taxon>Capsiceae</taxon>
        <taxon>Capsicum</taxon>
    </lineage>
</organism>
<reference evidence="2 3" key="1">
    <citation type="journal article" date="2014" name="Nat. Genet.">
        <title>Genome sequence of the hot pepper provides insights into the evolution of pungency in Capsicum species.</title>
        <authorList>
            <person name="Kim S."/>
            <person name="Park M."/>
            <person name="Yeom S.I."/>
            <person name="Kim Y.M."/>
            <person name="Lee J.M."/>
            <person name="Lee H.A."/>
            <person name="Seo E."/>
            <person name="Choi J."/>
            <person name="Cheong K."/>
            <person name="Kim K.T."/>
            <person name="Jung K."/>
            <person name="Lee G.W."/>
            <person name="Oh S.K."/>
            <person name="Bae C."/>
            <person name="Kim S.B."/>
            <person name="Lee H.Y."/>
            <person name="Kim S.Y."/>
            <person name="Kim M.S."/>
            <person name="Kang B.C."/>
            <person name="Jo Y.D."/>
            <person name="Yang H.B."/>
            <person name="Jeong H.J."/>
            <person name="Kang W.H."/>
            <person name="Kwon J.K."/>
            <person name="Shin C."/>
            <person name="Lim J.Y."/>
            <person name="Park J.H."/>
            <person name="Huh J.H."/>
            <person name="Kim J.S."/>
            <person name="Kim B.D."/>
            <person name="Cohen O."/>
            <person name="Paran I."/>
            <person name="Suh M.C."/>
            <person name="Lee S.B."/>
            <person name="Kim Y.K."/>
            <person name="Shin Y."/>
            <person name="Noh S.J."/>
            <person name="Park J."/>
            <person name="Seo Y.S."/>
            <person name="Kwon S.Y."/>
            <person name="Kim H.A."/>
            <person name="Park J.M."/>
            <person name="Kim H.J."/>
            <person name="Choi S.B."/>
            <person name="Bosland P.W."/>
            <person name="Reeves G."/>
            <person name="Jo S.H."/>
            <person name="Lee B.W."/>
            <person name="Cho H.T."/>
            <person name="Choi H.S."/>
            <person name="Lee M.S."/>
            <person name="Yu Y."/>
            <person name="Do Choi Y."/>
            <person name="Park B.S."/>
            <person name="van Deynze A."/>
            <person name="Ashrafi H."/>
            <person name="Hill T."/>
            <person name="Kim W.T."/>
            <person name="Pai H.S."/>
            <person name="Ahn H.K."/>
            <person name="Yeam I."/>
            <person name="Giovannoni J.J."/>
            <person name="Rose J.K."/>
            <person name="Sorensen I."/>
            <person name="Lee S.J."/>
            <person name="Kim R.W."/>
            <person name="Choi I.Y."/>
            <person name="Choi B.S."/>
            <person name="Lim J.S."/>
            <person name="Lee Y.H."/>
            <person name="Choi D."/>
        </authorList>
    </citation>
    <scope>NUCLEOTIDE SEQUENCE [LARGE SCALE GENOMIC DNA]</scope>
    <source>
        <strain evidence="3">cv. CM334</strain>
    </source>
</reference>
<feature type="compositionally biased region" description="Basic residues" evidence="1">
    <location>
        <begin position="1"/>
        <end position="11"/>
    </location>
</feature>
<sequence length="141" mass="15569">MRGTRRGRSGRRGVVGTSLDTGQSSNPSEGPLQTQKMQRGPIQKTSLETQSSRNLDESVCLSLEDETGADYIDRAVGSGARDIVNYCGWIKGTTVSFRDGSWQNIVLKHGEAMWYRVKVVFLDVDFSGCVVECDRADQTVF</sequence>
<evidence type="ECO:0000256" key="1">
    <source>
        <dbReference type="SAM" id="MobiDB-lite"/>
    </source>
</evidence>
<dbReference type="EMBL" id="AYRZ02000012">
    <property type="protein sequence ID" value="PHT66900.1"/>
    <property type="molecule type" value="Genomic_DNA"/>
</dbReference>
<evidence type="ECO:0000313" key="3">
    <source>
        <dbReference type="Proteomes" id="UP000222542"/>
    </source>
</evidence>
<feature type="region of interest" description="Disordered" evidence="1">
    <location>
        <begin position="1"/>
        <end position="54"/>
    </location>
</feature>